<evidence type="ECO:0000313" key="2">
    <source>
        <dbReference type="EMBL" id="KAL3685161.1"/>
    </source>
</evidence>
<comment type="caution">
    <text evidence="2">The sequence shown here is derived from an EMBL/GenBank/DDBJ whole genome shotgun (WGS) entry which is preliminary data.</text>
</comment>
<organism evidence="2 3">
    <name type="scientific">Riccia sorocarpa</name>
    <dbReference type="NCBI Taxonomy" id="122646"/>
    <lineage>
        <taxon>Eukaryota</taxon>
        <taxon>Viridiplantae</taxon>
        <taxon>Streptophyta</taxon>
        <taxon>Embryophyta</taxon>
        <taxon>Marchantiophyta</taxon>
        <taxon>Marchantiopsida</taxon>
        <taxon>Marchantiidae</taxon>
        <taxon>Marchantiales</taxon>
        <taxon>Ricciaceae</taxon>
        <taxon>Riccia</taxon>
    </lineage>
</organism>
<proteinExistence type="predicted"/>
<feature type="compositionally biased region" description="Acidic residues" evidence="1">
    <location>
        <begin position="257"/>
        <end position="273"/>
    </location>
</feature>
<evidence type="ECO:0000313" key="3">
    <source>
        <dbReference type="Proteomes" id="UP001633002"/>
    </source>
</evidence>
<protein>
    <submittedName>
        <fullName evidence="2">Uncharacterized protein</fullName>
    </submittedName>
</protein>
<keyword evidence="3" id="KW-1185">Reference proteome</keyword>
<reference evidence="2 3" key="1">
    <citation type="submission" date="2024-09" db="EMBL/GenBank/DDBJ databases">
        <title>Chromosome-scale assembly of Riccia sorocarpa.</title>
        <authorList>
            <person name="Paukszto L."/>
        </authorList>
    </citation>
    <scope>NUCLEOTIDE SEQUENCE [LARGE SCALE GENOMIC DNA]</scope>
    <source>
        <strain evidence="2">LP-2024</strain>
        <tissue evidence="2">Aerial parts of the thallus</tissue>
    </source>
</reference>
<dbReference type="Proteomes" id="UP001633002">
    <property type="component" value="Unassembled WGS sequence"/>
</dbReference>
<feature type="region of interest" description="Disordered" evidence="1">
    <location>
        <begin position="1"/>
        <end position="21"/>
    </location>
</feature>
<sequence>MDSGEDGSQPGQLQASLRTTSSSHITVTATTGELGKNIVAAMTQMFSKSSQRVITGTDGLEVIRYARDAFNQVFTAVEPAMGRLQTLEVECKAQEEEIDSLRATISARDITIRTLEKELEESRGHETQALPKNLLTEANQALASKDQATNTIQKGWDDEKAFRKLEQQKAEQLKKKMENFRAAHKTREEKEATAKAELLEQLDKQKKERRRRVEFQATADDQFDKRKALYSDLMAAQEELRKLYEKFDAGRPSEITTTDEEGEEEETEEEEEATSANPGKKDPDSGPEDVADGSSAPAPTPETGPAAMEISHTSPSKGVTPASRGKTPSPTDAEMVTVDQRELDQILGRARAELKCL</sequence>
<name>A0ABD3H2J1_9MARC</name>
<feature type="compositionally biased region" description="Polar residues" evidence="1">
    <location>
        <begin position="9"/>
        <end position="21"/>
    </location>
</feature>
<evidence type="ECO:0000256" key="1">
    <source>
        <dbReference type="SAM" id="MobiDB-lite"/>
    </source>
</evidence>
<dbReference type="EMBL" id="JBJQOH010000006">
    <property type="protein sequence ID" value="KAL3685161.1"/>
    <property type="molecule type" value="Genomic_DNA"/>
</dbReference>
<feature type="region of interest" description="Disordered" evidence="1">
    <location>
        <begin position="245"/>
        <end position="338"/>
    </location>
</feature>
<gene>
    <name evidence="2" type="ORF">R1sor_003183</name>
</gene>
<dbReference type="AlphaFoldDB" id="A0ABD3H2J1"/>
<accession>A0ABD3H2J1</accession>